<dbReference type="GO" id="GO:0005829">
    <property type="term" value="C:cytosol"/>
    <property type="evidence" value="ECO:0007669"/>
    <property type="project" value="TreeGrafter"/>
</dbReference>
<name>G0V5M7_NAUCA</name>
<dbReference type="InParanoid" id="G0V5M7"/>
<dbReference type="Gene3D" id="3.40.50.1240">
    <property type="entry name" value="Phosphoglycerate mutase-like"/>
    <property type="match status" value="1"/>
</dbReference>
<dbReference type="eggNOG" id="KOG0234">
    <property type="taxonomic scope" value="Eukaryota"/>
</dbReference>
<accession>G0V5M7</accession>
<evidence type="ECO:0000313" key="2">
    <source>
        <dbReference type="Proteomes" id="UP000001640"/>
    </source>
</evidence>
<reference key="2">
    <citation type="submission" date="2011-08" db="EMBL/GenBank/DDBJ databases">
        <title>Genome sequence of Naumovozyma castellii.</title>
        <authorList>
            <person name="Gordon J.L."/>
            <person name="Armisen D."/>
            <person name="Proux-Wera E."/>
            <person name="OhEigeartaigh S.S."/>
            <person name="Byrne K.P."/>
            <person name="Wolfe K.H."/>
        </authorList>
    </citation>
    <scope>NUCLEOTIDE SEQUENCE</scope>
    <source>
        <strain>Type strain:CBS 4309</strain>
    </source>
</reference>
<evidence type="ECO:0000313" key="1">
    <source>
        <dbReference type="EMBL" id="CCC66765.1"/>
    </source>
</evidence>
<keyword evidence="2" id="KW-1185">Reference proteome</keyword>
<gene>
    <name evidence="1" type="primary">NCAS0A02070</name>
    <name evidence="1" type="ordered locus">NCAS_0A02070</name>
</gene>
<dbReference type="GO" id="GO:0005524">
    <property type="term" value="F:ATP binding"/>
    <property type="evidence" value="ECO:0007669"/>
    <property type="project" value="InterPro"/>
</dbReference>
<dbReference type="InterPro" id="IPR029033">
    <property type="entry name" value="His_PPase_superfam"/>
</dbReference>
<sequence>MMLVKHIVEFFGIKNGQLSIIDGNNLELEDIKKLNKVFDECNVNVLFIEFITGEGIEEDDYSEEEDDEENDLIEQEGLSFIKFINFGKQIIVNNEKQNYLLNKLVFFLMNLKDKKGSIYLVKDMDGSQDFKNGRISKICQIVEERIQRQILIKSHFNYRSVLIKNSFLEVWCDEFNEIKLLSNDEITVVKKPILRKLNFGVMEGLNEEIIMNQFESEYESYVLDSYHHRYPMGESYHDVAIRMEPLLLELEHIEGNLIILADETVLRIIYGYFMSRNCLDLPLLKLEDNEFVQMSICPEGKNTVLRIPLNN</sequence>
<dbReference type="Gene3D" id="3.40.50.300">
    <property type="entry name" value="P-loop containing nucleotide triphosphate hydrolases"/>
    <property type="match status" value="1"/>
</dbReference>
<dbReference type="PANTHER" id="PTHR10606">
    <property type="entry name" value="6-PHOSPHOFRUCTO-2-KINASE/FRUCTOSE-2,6-BISPHOSPHATASE"/>
    <property type="match status" value="1"/>
</dbReference>
<dbReference type="HOGENOM" id="CLU_894543_0_0_1"/>
<dbReference type="Pfam" id="PF00300">
    <property type="entry name" value="His_Phos_1"/>
    <property type="match status" value="1"/>
</dbReference>
<dbReference type="KEGG" id="ncs:NCAS_0A02070"/>
<dbReference type="InterPro" id="IPR013078">
    <property type="entry name" value="His_Pase_superF_clade-1"/>
</dbReference>
<reference evidence="2" key="1">
    <citation type="journal article" date="2011" name="Proc. Natl. Acad. Sci. U.S.A.">
        <title>Evolutionary erosion of yeast sex chromosomes by mating-type switching accidents.</title>
        <authorList>
            <person name="Gordon J.L."/>
            <person name="Armisen D."/>
            <person name="Proux-Wera E."/>
            <person name="Oheigeartaigh S.S."/>
            <person name="Byrne K.P."/>
            <person name="Wolfe K.H."/>
        </authorList>
    </citation>
    <scope>NUCLEOTIDE SEQUENCE [LARGE SCALE GENOMIC DNA]</scope>
    <source>
        <strain evidence="2">ATCC 76901 / BCRC 22586 / CBS 4309 / NBRC 1992 / NRRL Y-12630</strain>
    </source>
</reference>
<organism evidence="1 2">
    <name type="scientific">Naumovozyma castellii</name>
    <name type="common">Yeast</name>
    <name type="synonym">Saccharomyces castellii</name>
    <dbReference type="NCBI Taxonomy" id="27288"/>
    <lineage>
        <taxon>Eukaryota</taxon>
        <taxon>Fungi</taxon>
        <taxon>Dikarya</taxon>
        <taxon>Ascomycota</taxon>
        <taxon>Saccharomycotina</taxon>
        <taxon>Saccharomycetes</taxon>
        <taxon>Saccharomycetales</taxon>
        <taxon>Saccharomycetaceae</taxon>
        <taxon>Naumovozyma</taxon>
    </lineage>
</organism>
<proteinExistence type="predicted"/>
<dbReference type="RefSeq" id="XP_003673156.1">
    <property type="nucleotide sequence ID" value="XM_003673108.1"/>
</dbReference>
<dbReference type="GO" id="GO:0006003">
    <property type="term" value="P:fructose 2,6-bisphosphate metabolic process"/>
    <property type="evidence" value="ECO:0007669"/>
    <property type="project" value="InterPro"/>
</dbReference>
<dbReference type="STRING" id="1064592.G0V5M7"/>
<dbReference type="AlphaFoldDB" id="G0V5M7"/>
<dbReference type="Proteomes" id="UP000001640">
    <property type="component" value="Chromosome 1"/>
</dbReference>
<dbReference type="PANTHER" id="PTHR10606:SF39">
    <property type="entry name" value="6-PHOSPHOFRUCTO-2-KINASE_FRUCTOSE-2,6-BISPHOSPHATASE YLR345W-RELATED"/>
    <property type="match status" value="1"/>
</dbReference>
<protein>
    <submittedName>
        <fullName evidence="1">Uncharacterized protein</fullName>
    </submittedName>
</protein>
<dbReference type="GeneID" id="96900254"/>
<dbReference type="SUPFAM" id="SSF53254">
    <property type="entry name" value="Phosphoglycerate mutase-like"/>
    <property type="match status" value="1"/>
</dbReference>
<dbReference type="OrthoDB" id="267323at2759"/>
<dbReference type="PIRSF" id="PIRSF000709">
    <property type="entry name" value="6PFK_2-Ptase"/>
    <property type="match status" value="1"/>
</dbReference>
<dbReference type="EMBL" id="HE576752">
    <property type="protein sequence ID" value="CCC66765.1"/>
    <property type="molecule type" value="Genomic_DNA"/>
</dbReference>
<dbReference type="InterPro" id="IPR003094">
    <property type="entry name" value="6Pfruct_kin"/>
</dbReference>
<dbReference type="GO" id="GO:0003873">
    <property type="term" value="F:6-phosphofructo-2-kinase activity"/>
    <property type="evidence" value="ECO:0007669"/>
    <property type="project" value="TreeGrafter"/>
</dbReference>
<dbReference type="InterPro" id="IPR027417">
    <property type="entry name" value="P-loop_NTPase"/>
</dbReference>
<dbReference type="GO" id="GO:0004331">
    <property type="term" value="F:fructose-2,6-bisphosphate 2-phosphatase activity"/>
    <property type="evidence" value="ECO:0007669"/>
    <property type="project" value="TreeGrafter"/>
</dbReference>